<dbReference type="EMBL" id="CP162514">
    <property type="protein sequence ID" value="XDH89014.1"/>
    <property type="molecule type" value="Genomic_DNA"/>
</dbReference>
<dbReference type="PROSITE" id="PS50011">
    <property type="entry name" value="PROTEIN_KINASE_DOM"/>
    <property type="match status" value="1"/>
</dbReference>
<dbReference type="InterPro" id="IPR011009">
    <property type="entry name" value="Kinase-like_dom_sf"/>
</dbReference>
<dbReference type="SUPFAM" id="SSF56112">
    <property type="entry name" value="Protein kinase-like (PK-like)"/>
    <property type="match status" value="1"/>
</dbReference>
<evidence type="ECO:0000259" key="2">
    <source>
        <dbReference type="PROSITE" id="PS50011"/>
    </source>
</evidence>
<dbReference type="Pfam" id="PF00069">
    <property type="entry name" value="Pkinase"/>
    <property type="match status" value="1"/>
</dbReference>
<dbReference type="Gene3D" id="1.10.510.10">
    <property type="entry name" value="Transferase(Phosphotransferase) domain 1"/>
    <property type="match status" value="1"/>
</dbReference>
<dbReference type="RefSeq" id="WP_024601775.1">
    <property type="nucleotide sequence ID" value="NZ_CP162514.1"/>
</dbReference>
<dbReference type="PANTHER" id="PTHR24347">
    <property type="entry name" value="SERINE/THREONINE-PROTEIN KINASE"/>
    <property type="match status" value="1"/>
</dbReference>
<dbReference type="GO" id="GO:0004672">
    <property type="term" value="F:protein kinase activity"/>
    <property type="evidence" value="ECO:0007669"/>
    <property type="project" value="InterPro"/>
</dbReference>
<protein>
    <submittedName>
        <fullName evidence="3">Protein kinase</fullName>
    </submittedName>
</protein>
<feature type="domain" description="Protein kinase" evidence="2">
    <location>
        <begin position="29"/>
        <end position="204"/>
    </location>
</feature>
<dbReference type="SMART" id="SM00220">
    <property type="entry name" value="S_TKc"/>
    <property type="match status" value="1"/>
</dbReference>
<name>A0AB39AU71_9GAMM</name>
<dbReference type="InterPro" id="IPR000719">
    <property type="entry name" value="Prot_kinase_dom"/>
</dbReference>
<reference evidence="3" key="1">
    <citation type="submission" date="2024-07" db="EMBL/GenBank/DDBJ databases">
        <authorList>
            <person name="Jiang Y."/>
            <person name="Qin Q."/>
        </authorList>
    </citation>
    <scope>NUCLEOTIDE SEQUENCE</scope>
    <source>
        <strain evidence="3">SD03</strain>
    </source>
</reference>
<sequence length="204" mass="23384">MNKINLKNKFSISESLLYFEGTIIPFEEIEFCKCIGIGANGIVFEAKDINLDRKIAVKFWNNRGRSDFKKAQNEAKKLASVDHPYFAKIFSSGVKSGLFYITMEFVNGVNLKEYLFKEPITILQRFGLYWRYSNALDAIYKNEILHGDPHTGNVMVYESSFQTPKPISSKNSYPDALPINLGFKVLDLGSSSFWEDREKFTTLD</sequence>
<dbReference type="InterPro" id="IPR017441">
    <property type="entry name" value="Protein_kinase_ATP_BS"/>
</dbReference>
<evidence type="ECO:0000313" key="3">
    <source>
        <dbReference type="EMBL" id="XDH89014.1"/>
    </source>
</evidence>
<feature type="binding site" evidence="1">
    <location>
        <position position="58"/>
    </location>
    <ligand>
        <name>ATP</name>
        <dbReference type="ChEBI" id="CHEBI:30616"/>
    </ligand>
</feature>
<accession>A0AB39AU71</accession>
<dbReference type="AlphaFoldDB" id="A0AB39AU71"/>
<keyword evidence="1" id="KW-0067">ATP-binding</keyword>
<dbReference type="GO" id="GO:0005524">
    <property type="term" value="F:ATP binding"/>
    <property type="evidence" value="ECO:0007669"/>
    <property type="project" value="UniProtKB-UniRule"/>
</dbReference>
<gene>
    <name evidence="3" type="ORF">ABZP26_07505</name>
</gene>
<proteinExistence type="predicted"/>
<keyword evidence="1" id="KW-0547">Nucleotide-binding</keyword>
<keyword evidence="3" id="KW-0418">Kinase</keyword>
<evidence type="ECO:0000256" key="1">
    <source>
        <dbReference type="PROSITE-ProRule" id="PRU10141"/>
    </source>
</evidence>
<keyword evidence="3" id="KW-0808">Transferase</keyword>
<organism evidence="3">
    <name type="scientific">Pseudoalteromonas sp. SD03</name>
    <dbReference type="NCBI Taxonomy" id="3231719"/>
    <lineage>
        <taxon>Bacteria</taxon>
        <taxon>Pseudomonadati</taxon>
        <taxon>Pseudomonadota</taxon>
        <taxon>Gammaproteobacteria</taxon>
        <taxon>Alteromonadales</taxon>
        <taxon>Pseudoalteromonadaceae</taxon>
        <taxon>Pseudoalteromonas</taxon>
    </lineage>
</organism>
<dbReference type="PROSITE" id="PS00107">
    <property type="entry name" value="PROTEIN_KINASE_ATP"/>
    <property type="match status" value="1"/>
</dbReference>